<dbReference type="GO" id="GO:0005634">
    <property type="term" value="C:nucleus"/>
    <property type="evidence" value="ECO:0007669"/>
    <property type="project" value="TreeGrafter"/>
</dbReference>
<dbReference type="Proteomes" id="UP000291020">
    <property type="component" value="Unassembled WGS sequence"/>
</dbReference>
<dbReference type="PANTHER" id="PTHR19303:SF73">
    <property type="entry name" value="PROTEIN PDC2"/>
    <property type="match status" value="1"/>
</dbReference>
<dbReference type="AlphaFoldDB" id="A0A452ILK5"/>
<dbReference type="GO" id="GO:0003677">
    <property type="term" value="F:DNA binding"/>
    <property type="evidence" value="ECO:0007669"/>
    <property type="project" value="UniProtKB-KW"/>
</dbReference>
<dbReference type="InterPro" id="IPR050863">
    <property type="entry name" value="CenT-Element_Derived"/>
</dbReference>
<protein>
    <recommendedName>
        <fullName evidence="3">HTH CENPB-type domain-containing protein</fullName>
    </recommendedName>
</protein>
<dbReference type="Pfam" id="PF03184">
    <property type="entry name" value="DDE_1"/>
    <property type="match status" value="2"/>
</dbReference>
<dbReference type="InterPro" id="IPR006600">
    <property type="entry name" value="HTH_CenpB_DNA-bd_dom"/>
</dbReference>
<dbReference type="Pfam" id="PF03221">
    <property type="entry name" value="HTH_Tnp_Tc5"/>
    <property type="match status" value="1"/>
</dbReference>
<evidence type="ECO:0000256" key="1">
    <source>
        <dbReference type="ARBA" id="ARBA00023125"/>
    </source>
</evidence>
<dbReference type="Ensembl" id="ENSGAGT00000032846.1">
    <property type="protein sequence ID" value="ENSGAGP00000028915.1"/>
    <property type="gene ID" value="ENSGAGG00000020944.1"/>
</dbReference>
<dbReference type="SMART" id="SM00674">
    <property type="entry name" value="CENPB"/>
    <property type="match status" value="1"/>
</dbReference>
<name>A0A452ILK5_9SAUR</name>
<reference evidence="5" key="1">
    <citation type="journal article" date="2017" name="PLoS ONE">
        <title>The Agassiz's desert tortoise genome provides a resource for the conservation of a threatened species.</title>
        <authorList>
            <person name="Tollis M."/>
            <person name="DeNardo D.F."/>
            <person name="Cornelius J.A."/>
            <person name="Dolby G.A."/>
            <person name="Edwards T."/>
            <person name="Henen B.T."/>
            <person name="Karl A.E."/>
            <person name="Murphy R.W."/>
            <person name="Kusumi K."/>
        </authorList>
    </citation>
    <scope>NUCLEOTIDE SEQUENCE [LARGE SCALE GENOMIC DNA]</scope>
</reference>
<proteinExistence type="predicted"/>
<evidence type="ECO:0000259" key="3">
    <source>
        <dbReference type="PROSITE" id="PS51253"/>
    </source>
</evidence>
<accession>A0A452ILK5</accession>
<dbReference type="InterPro" id="IPR009057">
    <property type="entry name" value="Homeodomain-like_sf"/>
</dbReference>
<evidence type="ECO:0000313" key="4">
    <source>
        <dbReference type="Ensembl" id="ENSGAGP00000028915.1"/>
    </source>
</evidence>
<reference evidence="4" key="2">
    <citation type="submission" date="2025-08" db="UniProtKB">
        <authorList>
            <consortium name="Ensembl"/>
        </authorList>
    </citation>
    <scope>IDENTIFICATION</scope>
</reference>
<sequence length="452" mass="51251">MVFAYELVINFLYFKKIPLWIRQFTKRKLFSELASPLCEGGGKKEKLHSLPRILEEETGLQCKKIKSANDKSLDSALYQWFVRACSEGVPISGPILKAQAKKFDHLINQNESKFKTSNGWQDRFKKRHSISQVLGSGEIHSADKEAADSYPIELKKLLEEGCYTANQVYNCDETGLCFKILPDRTLATRTDITLLFCINKSGSHKVRPLRFGKASSPRCFHHANMKALPFEYTNSKNAWMNIFKQNYRREMIKRMVADNSSVDTSLASLNLKVVCHLSGKAWNAISTCCIERCWIKDLGLAFPSSTHDDGNDDEPEFTRFIEDNVCLAKEALRGYEHSHHDILNWFSADDICPVYEHILDDEIIANVSGKNEAAPPEPETSGANDADDNDGTSTPPPKVSEAVKHLEASLRWLETQDTDRVKILQLRSILDFARSQQSTANKQTTLESFFKK</sequence>
<dbReference type="PANTHER" id="PTHR19303">
    <property type="entry name" value="TRANSPOSON"/>
    <property type="match status" value="1"/>
</dbReference>
<dbReference type="Gene3D" id="1.10.10.60">
    <property type="entry name" value="Homeodomain-like"/>
    <property type="match status" value="1"/>
</dbReference>
<feature type="region of interest" description="Disordered" evidence="2">
    <location>
        <begin position="370"/>
        <end position="401"/>
    </location>
</feature>
<feature type="domain" description="HTH CENPB-type" evidence="3">
    <location>
        <begin position="61"/>
        <end position="134"/>
    </location>
</feature>
<evidence type="ECO:0000256" key="2">
    <source>
        <dbReference type="SAM" id="MobiDB-lite"/>
    </source>
</evidence>
<keyword evidence="1" id="KW-0238">DNA-binding</keyword>
<dbReference type="SUPFAM" id="SSF46689">
    <property type="entry name" value="Homeodomain-like"/>
    <property type="match status" value="1"/>
</dbReference>
<organism evidence="4 5">
    <name type="scientific">Gopherus agassizii</name>
    <name type="common">Agassiz's desert tortoise</name>
    <dbReference type="NCBI Taxonomy" id="38772"/>
    <lineage>
        <taxon>Eukaryota</taxon>
        <taxon>Metazoa</taxon>
        <taxon>Chordata</taxon>
        <taxon>Craniata</taxon>
        <taxon>Vertebrata</taxon>
        <taxon>Euteleostomi</taxon>
        <taxon>Archelosauria</taxon>
        <taxon>Testudinata</taxon>
        <taxon>Testudines</taxon>
        <taxon>Cryptodira</taxon>
        <taxon>Durocryptodira</taxon>
        <taxon>Testudinoidea</taxon>
        <taxon>Testudinidae</taxon>
        <taxon>Gopherus</taxon>
    </lineage>
</organism>
<dbReference type="InterPro" id="IPR004875">
    <property type="entry name" value="DDE_SF_endonuclease_dom"/>
</dbReference>
<reference evidence="4" key="3">
    <citation type="submission" date="2025-09" db="UniProtKB">
        <authorList>
            <consortium name="Ensembl"/>
        </authorList>
    </citation>
    <scope>IDENTIFICATION</scope>
</reference>
<dbReference type="STRING" id="38772.ENSGAGP00000028915"/>
<evidence type="ECO:0000313" key="5">
    <source>
        <dbReference type="Proteomes" id="UP000291020"/>
    </source>
</evidence>
<dbReference type="PROSITE" id="PS51253">
    <property type="entry name" value="HTH_CENPB"/>
    <property type="match status" value="1"/>
</dbReference>
<keyword evidence="5" id="KW-1185">Reference proteome</keyword>